<dbReference type="AlphaFoldDB" id="A0A6A6YE48"/>
<dbReference type="Pfam" id="PF13489">
    <property type="entry name" value="Methyltransf_23"/>
    <property type="match status" value="1"/>
</dbReference>
<sequence>MADHALPDPQAIAQTVAAAQSAEEQLVVDEHQNTAGEYEFLDYSSLVGTELEVDSTEDQDSTLGDELNSVSTSLATSVLQGNWEHGRRYHSYRTGTYFIPNDDEEKDRLELQHKIWHIVLSGRLYLAPLNLETLHDALDLGCGTGAWVMDFADAHPKCKIVGTDLSPIQPTAVPENAEFIVDDASADWAFGKKFDYIHTRSITSGIKDWDRLLKQAFDNLNPGGWVELHELHMPIKCDDGTASPNSAIIKWSVDIYEASLKFGIDMLASLKHADRLREIGFTEVQETHIKWPIGPWPKGKKEKQIGAMFQQDIAGNLKGVSQKIFTQILGQSQEEFEVFIQQAQDDMYNPKIHTYFPVDIFWAQKPF</sequence>
<dbReference type="GeneID" id="54458899"/>
<dbReference type="SUPFAM" id="SSF53335">
    <property type="entry name" value="S-adenosyl-L-methionine-dependent methyltransferases"/>
    <property type="match status" value="1"/>
</dbReference>
<dbReference type="GO" id="GO:0008168">
    <property type="term" value="F:methyltransferase activity"/>
    <property type="evidence" value="ECO:0007669"/>
    <property type="project" value="UniProtKB-KW"/>
</dbReference>
<accession>A0A6A6YE48</accession>
<name>A0A6A6YE48_9PEZI</name>
<evidence type="ECO:0000313" key="1">
    <source>
        <dbReference type="EMBL" id="KAF2807091.1"/>
    </source>
</evidence>
<reference evidence="1 3" key="1">
    <citation type="journal article" date="2020" name="Stud. Mycol.">
        <title>101 Dothideomycetes genomes: a test case for predicting lifestyles and emergence of pathogens.</title>
        <authorList>
            <person name="Haridas S."/>
            <person name="Albert R."/>
            <person name="Binder M."/>
            <person name="Bloem J."/>
            <person name="Labutti K."/>
            <person name="Salamov A."/>
            <person name="Andreopoulos B."/>
            <person name="Baker S."/>
            <person name="Barry K."/>
            <person name="Bills G."/>
            <person name="Bluhm B."/>
            <person name="Cannon C."/>
            <person name="Castanera R."/>
            <person name="Culley D."/>
            <person name="Daum C."/>
            <person name="Ezra D."/>
            <person name="Gonzalez J."/>
            <person name="Henrissat B."/>
            <person name="Kuo A."/>
            <person name="Liang C."/>
            <person name="Lipzen A."/>
            <person name="Lutzoni F."/>
            <person name="Magnuson J."/>
            <person name="Mondo S."/>
            <person name="Nolan M."/>
            <person name="Ohm R."/>
            <person name="Pangilinan J."/>
            <person name="Park H.-J."/>
            <person name="Ramirez L."/>
            <person name="Alfaro M."/>
            <person name="Sun H."/>
            <person name="Tritt A."/>
            <person name="Yoshinaga Y."/>
            <person name="Zwiers L.-H."/>
            <person name="Turgeon B."/>
            <person name="Goodwin S."/>
            <person name="Spatafora J."/>
            <person name="Crous P."/>
            <person name="Grigoriev I."/>
        </authorList>
    </citation>
    <scope>NUCLEOTIDE SEQUENCE</scope>
    <source>
        <strain evidence="1 3">CBS 304.34</strain>
    </source>
</reference>
<dbReference type="GO" id="GO:0032259">
    <property type="term" value="P:methylation"/>
    <property type="evidence" value="ECO:0007669"/>
    <property type="project" value="UniProtKB-KW"/>
</dbReference>
<gene>
    <name evidence="1 3" type="ORF">BDZ99DRAFT_447335</name>
</gene>
<dbReference type="CDD" id="cd02440">
    <property type="entry name" value="AdoMet_MTases"/>
    <property type="match status" value="1"/>
</dbReference>
<dbReference type="PANTHER" id="PTHR43591">
    <property type="entry name" value="METHYLTRANSFERASE"/>
    <property type="match status" value="1"/>
</dbReference>
<dbReference type="Proteomes" id="UP000504636">
    <property type="component" value="Unplaced"/>
</dbReference>
<keyword evidence="1" id="KW-0808">Transferase</keyword>
<dbReference type="RefSeq" id="XP_033574055.1">
    <property type="nucleotide sequence ID" value="XM_033718006.1"/>
</dbReference>
<reference evidence="3" key="2">
    <citation type="submission" date="2020-04" db="EMBL/GenBank/DDBJ databases">
        <authorList>
            <consortium name="NCBI Genome Project"/>
        </authorList>
    </citation>
    <scope>NUCLEOTIDE SEQUENCE</scope>
    <source>
        <strain evidence="3">CBS 304.34</strain>
    </source>
</reference>
<keyword evidence="2" id="KW-1185">Reference proteome</keyword>
<evidence type="ECO:0000313" key="2">
    <source>
        <dbReference type="Proteomes" id="UP000504636"/>
    </source>
</evidence>
<dbReference type="PANTHER" id="PTHR43591:SF31">
    <property type="entry name" value="LAEA-LIKE, PUTATIVE (AFU_ORTHOLOGUE AFUA_8G01930)-RELATED"/>
    <property type="match status" value="1"/>
</dbReference>
<proteinExistence type="predicted"/>
<dbReference type="Gene3D" id="3.40.50.150">
    <property type="entry name" value="Vaccinia Virus protein VP39"/>
    <property type="match status" value="1"/>
</dbReference>
<keyword evidence="1 3" id="KW-0489">Methyltransferase</keyword>
<evidence type="ECO:0000313" key="3">
    <source>
        <dbReference type="RefSeq" id="XP_033574055.1"/>
    </source>
</evidence>
<organism evidence="1">
    <name type="scientific">Mytilinidion resinicola</name>
    <dbReference type="NCBI Taxonomy" id="574789"/>
    <lineage>
        <taxon>Eukaryota</taxon>
        <taxon>Fungi</taxon>
        <taxon>Dikarya</taxon>
        <taxon>Ascomycota</taxon>
        <taxon>Pezizomycotina</taxon>
        <taxon>Dothideomycetes</taxon>
        <taxon>Pleosporomycetidae</taxon>
        <taxon>Mytilinidiales</taxon>
        <taxon>Mytilinidiaceae</taxon>
        <taxon>Mytilinidion</taxon>
    </lineage>
</organism>
<dbReference type="OrthoDB" id="2013972at2759"/>
<reference evidence="3" key="3">
    <citation type="submission" date="2025-04" db="UniProtKB">
        <authorList>
            <consortium name="RefSeq"/>
        </authorList>
    </citation>
    <scope>IDENTIFICATION</scope>
    <source>
        <strain evidence="3">CBS 304.34</strain>
    </source>
</reference>
<dbReference type="InterPro" id="IPR029063">
    <property type="entry name" value="SAM-dependent_MTases_sf"/>
</dbReference>
<dbReference type="EMBL" id="MU003705">
    <property type="protein sequence ID" value="KAF2807091.1"/>
    <property type="molecule type" value="Genomic_DNA"/>
</dbReference>
<protein>
    <submittedName>
        <fullName evidence="1 3">S-adenosyl-L-methionine-dependent methyltransferase</fullName>
    </submittedName>
</protein>